<dbReference type="RefSeq" id="WP_012865189.1">
    <property type="nucleotide sequence ID" value="NC_013521.1"/>
</dbReference>
<gene>
    <name evidence="3" type="ordered locus">Sked_01480</name>
</gene>
<dbReference type="KEGG" id="ske:Sked_01480"/>
<keyword evidence="2" id="KW-0732">Signal</keyword>
<dbReference type="PROSITE" id="PS51257">
    <property type="entry name" value="PROKAR_LIPOPROTEIN"/>
    <property type="match status" value="1"/>
</dbReference>
<name>D1BIS8_SANKS</name>
<feature type="compositionally biased region" description="Low complexity" evidence="1">
    <location>
        <begin position="224"/>
        <end position="248"/>
    </location>
</feature>
<dbReference type="Proteomes" id="UP000000322">
    <property type="component" value="Chromosome"/>
</dbReference>
<dbReference type="AlphaFoldDB" id="D1BIS8"/>
<dbReference type="STRING" id="446469.Sked_01480"/>
<feature type="signal peptide" evidence="2">
    <location>
        <begin position="1"/>
        <end position="25"/>
    </location>
</feature>
<dbReference type="EMBL" id="CP001819">
    <property type="protein sequence ID" value="ACZ20120.1"/>
    <property type="molecule type" value="Genomic_DNA"/>
</dbReference>
<evidence type="ECO:0000313" key="4">
    <source>
        <dbReference type="Proteomes" id="UP000000322"/>
    </source>
</evidence>
<reference evidence="3 4" key="1">
    <citation type="journal article" date="2009" name="Stand. Genomic Sci.">
        <title>Complete genome sequence of Sanguibacter keddieii type strain (ST-74).</title>
        <authorList>
            <person name="Ivanova N."/>
            <person name="Sikorski J."/>
            <person name="Sims D."/>
            <person name="Brettin T."/>
            <person name="Detter J.C."/>
            <person name="Han C."/>
            <person name="Lapidus A."/>
            <person name="Copeland A."/>
            <person name="Glavina Del Rio T."/>
            <person name="Nolan M."/>
            <person name="Chen F."/>
            <person name="Lucas S."/>
            <person name="Tice H."/>
            <person name="Cheng J.F."/>
            <person name="Bruce D."/>
            <person name="Goodwin L."/>
            <person name="Pitluck S."/>
            <person name="Pati A."/>
            <person name="Mavromatis K."/>
            <person name="Chen A."/>
            <person name="Palaniappan K."/>
            <person name="D'haeseleer P."/>
            <person name="Chain P."/>
            <person name="Bristow J."/>
            <person name="Eisen J.A."/>
            <person name="Markowitz V."/>
            <person name="Hugenholtz P."/>
            <person name="Goker M."/>
            <person name="Pukall R."/>
            <person name="Klenk H.P."/>
            <person name="Kyrpides N.C."/>
        </authorList>
    </citation>
    <scope>NUCLEOTIDE SEQUENCE [LARGE SCALE GENOMIC DNA]</scope>
    <source>
        <strain evidence="4">ATCC 51767 / DSM 10542 / NCFB 3025 / ST-74</strain>
    </source>
</reference>
<accession>D1BIS8</accession>
<organism evidence="3 4">
    <name type="scientific">Sanguibacter keddieii (strain ATCC 51767 / DSM 10542 / NCFB 3025 / ST-74)</name>
    <dbReference type="NCBI Taxonomy" id="446469"/>
    <lineage>
        <taxon>Bacteria</taxon>
        <taxon>Bacillati</taxon>
        <taxon>Actinomycetota</taxon>
        <taxon>Actinomycetes</taxon>
        <taxon>Micrococcales</taxon>
        <taxon>Sanguibacteraceae</taxon>
        <taxon>Sanguibacter</taxon>
    </lineage>
</organism>
<dbReference type="HOGENOM" id="CLU_1293161_0_0_11"/>
<sequence length="258" mass="26271">MTARRPFRPAALLAAGMLFALTACGTAPWDDPATTGTTTASDDASPTPTASETPVAEPEPTPTETIKVVQNDLAAGNAVRTLTAGAASLGVTYWSTLSMDQWVAGASKPLSLSISGALVPDDGQGLYLSRVSLSADVKGEDGETLPSPAVVTDEASVEPGYAITDPYSYNQTFVVPAVDERAVSVTFTITYEVLIQTTPTSEEYAKQTAVDTLTVAVAQPPADTSSATQGTEGAAGTDGTDGADTATSEPATEVTATS</sequence>
<evidence type="ECO:0000256" key="1">
    <source>
        <dbReference type="SAM" id="MobiDB-lite"/>
    </source>
</evidence>
<keyword evidence="4" id="KW-1185">Reference proteome</keyword>
<evidence type="ECO:0000256" key="2">
    <source>
        <dbReference type="SAM" id="SignalP"/>
    </source>
</evidence>
<feature type="region of interest" description="Disordered" evidence="1">
    <location>
        <begin position="30"/>
        <end position="62"/>
    </location>
</feature>
<protein>
    <submittedName>
        <fullName evidence="3">Uncharacterized protein</fullName>
    </submittedName>
</protein>
<proteinExistence type="predicted"/>
<feature type="region of interest" description="Disordered" evidence="1">
    <location>
        <begin position="220"/>
        <end position="258"/>
    </location>
</feature>
<feature type="chain" id="PRO_5039374875" evidence="2">
    <location>
        <begin position="26"/>
        <end position="258"/>
    </location>
</feature>
<evidence type="ECO:0000313" key="3">
    <source>
        <dbReference type="EMBL" id="ACZ20120.1"/>
    </source>
</evidence>
<dbReference type="eggNOG" id="ENOG5032WM3">
    <property type="taxonomic scope" value="Bacteria"/>
</dbReference>